<evidence type="ECO:0000259" key="4">
    <source>
        <dbReference type="Pfam" id="PF01551"/>
    </source>
</evidence>
<dbReference type="AlphaFoldDB" id="A0A2V1JYW8"/>
<accession>A0A2V1JYW8</accession>
<dbReference type="Proteomes" id="UP000245212">
    <property type="component" value="Unassembled WGS sequence"/>
</dbReference>
<dbReference type="PANTHER" id="PTHR21666:SF289">
    <property type="entry name" value="L-ALA--D-GLU ENDOPEPTIDASE"/>
    <property type="match status" value="1"/>
</dbReference>
<dbReference type="SUPFAM" id="SSF51261">
    <property type="entry name" value="Duplicated hybrid motif"/>
    <property type="match status" value="1"/>
</dbReference>
<evidence type="ECO:0000256" key="3">
    <source>
        <dbReference type="SAM" id="Phobius"/>
    </source>
</evidence>
<dbReference type="CDD" id="cd12797">
    <property type="entry name" value="M23_peptidase"/>
    <property type="match status" value="1"/>
</dbReference>
<dbReference type="Pfam" id="PF01551">
    <property type="entry name" value="Peptidase_M23"/>
    <property type="match status" value="1"/>
</dbReference>
<keyword evidence="3" id="KW-1133">Transmembrane helix</keyword>
<organism evidence="5 6">
    <name type="scientific">Corticimicrobacter populi</name>
    <dbReference type="NCBI Taxonomy" id="2175229"/>
    <lineage>
        <taxon>Bacteria</taxon>
        <taxon>Pseudomonadati</taxon>
        <taxon>Pseudomonadota</taxon>
        <taxon>Betaproteobacteria</taxon>
        <taxon>Burkholderiales</taxon>
        <taxon>Alcaligenaceae</taxon>
        <taxon>Corticimicrobacter</taxon>
    </lineage>
</organism>
<feature type="region of interest" description="Disordered" evidence="2">
    <location>
        <begin position="114"/>
        <end position="150"/>
    </location>
</feature>
<keyword evidence="1" id="KW-0732">Signal</keyword>
<evidence type="ECO:0000256" key="2">
    <source>
        <dbReference type="SAM" id="MobiDB-lite"/>
    </source>
</evidence>
<dbReference type="RefSeq" id="WP_109061593.1">
    <property type="nucleotide sequence ID" value="NZ_QETA01000003.1"/>
</dbReference>
<dbReference type="InterPro" id="IPR050570">
    <property type="entry name" value="Cell_wall_metabolism_enzyme"/>
</dbReference>
<sequence length="345" mass="36599">MAFVILSARTLAKSKTRTLSVRFFLGLATSALLLALGLGMLIGWLWRPTLLEPIESVAEQAVSDQDAPEVVAAQDGRLLVERVGELSGRLVQLELEAQSLAARLGAAREFQERMQGSEQVEGGRVAKTQPGSPSGGPMLEPLPEAGQSDAEVIPSDPMQDESTQGGVAVPIDPGAGAVPDVAATLLRIQDDADRLSTLLAGLDAATTSLSLAHMSFPGRTPVSGFRMTSTFGNRTDPFRGRLAFHSGVDFPAPSGTPIHASAGGRVIYAGYRREYGHTVEIDHGAGLVTRYAHASRLLVSRGMAVMPGQEIARVGNSGRSTGPHLHFEILRDGRFVDPAVYLARF</sequence>
<feature type="domain" description="M23ase beta-sheet core" evidence="4">
    <location>
        <begin position="244"/>
        <end position="338"/>
    </location>
</feature>
<feature type="transmembrane region" description="Helical" evidence="3">
    <location>
        <begin position="21"/>
        <end position="46"/>
    </location>
</feature>
<evidence type="ECO:0000313" key="6">
    <source>
        <dbReference type="Proteomes" id="UP000245212"/>
    </source>
</evidence>
<dbReference type="FunFam" id="2.70.70.10:FF:000006">
    <property type="entry name" value="M23 family peptidase"/>
    <property type="match status" value="1"/>
</dbReference>
<dbReference type="InterPro" id="IPR016047">
    <property type="entry name" value="M23ase_b-sheet_dom"/>
</dbReference>
<dbReference type="InterPro" id="IPR011055">
    <property type="entry name" value="Dup_hybrid_motif"/>
</dbReference>
<proteinExistence type="predicted"/>
<keyword evidence="3" id="KW-0812">Transmembrane</keyword>
<dbReference type="PANTHER" id="PTHR21666">
    <property type="entry name" value="PEPTIDASE-RELATED"/>
    <property type="match status" value="1"/>
</dbReference>
<keyword evidence="6" id="KW-1185">Reference proteome</keyword>
<gene>
    <name evidence="5" type="ORF">DD235_08165</name>
</gene>
<comment type="caution">
    <text evidence="5">The sequence shown here is derived from an EMBL/GenBank/DDBJ whole genome shotgun (WGS) entry which is preliminary data.</text>
</comment>
<evidence type="ECO:0000256" key="1">
    <source>
        <dbReference type="ARBA" id="ARBA00022729"/>
    </source>
</evidence>
<dbReference type="EMBL" id="QETA01000003">
    <property type="protein sequence ID" value="PWF22976.1"/>
    <property type="molecule type" value="Genomic_DNA"/>
</dbReference>
<keyword evidence="3" id="KW-0472">Membrane</keyword>
<name>A0A2V1JYW8_9BURK</name>
<evidence type="ECO:0000313" key="5">
    <source>
        <dbReference type="EMBL" id="PWF22976.1"/>
    </source>
</evidence>
<protein>
    <submittedName>
        <fullName evidence="5">M23 family peptidase</fullName>
    </submittedName>
</protein>
<dbReference type="Gene3D" id="2.70.70.10">
    <property type="entry name" value="Glucose Permease (Domain IIA)"/>
    <property type="match status" value="1"/>
</dbReference>
<reference evidence="6" key="1">
    <citation type="submission" date="2018-05" db="EMBL/GenBank/DDBJ databases">
        <authorList>
            <person name="Li Y."/>
        </authorList>
    </citation>
    <scope>NUCLEOTIDE SEQUENCE [LARGE SCALE GENOMIC DNA]</scope>
    <source>
        <strain evidence="6">3d-2-2</strain>
    </source>
</reference>
<dbReference type="GO" id="GO:0004222">
    <property type="term" value="F:metalloendopeptidase activity"/>
    <property type="evidence" value="ECO:0007669"/>
    <property type="project" value="TreeGrafter"/>
</dbReference>